<keyword evidence="1" id="KW-0812">Transmembrane</keyword>
<sequence>MARLLDALPLWLALLLVLTVGLAPFVPEPHVWEKLRMLAAGELRRGIDIFDLGLHAAPWLVALAKLGRMALRRG</sequence>
<name>A0A844AZ49_9RHOB</name>
<keyword evidence="1" id="KW-0472">Membrane</keyword>
<gene>
    <name evidence="2" type="ORF">GH815_00105</name>
</gene>
<proteinExistence type="predicted"/>
<keyword evidence="3" id="KW-1185">Reference proteome</keyword>
<dbReference type="AlphaFoldDB" id="A0A844AZ49"/>
<evidence type="ECO:0000256" key="1">
    <source>
        <dbReference type="SAM" id="Phobius"/>
    </source>
</evidence>
<dbReference type="OrthoDB" id="1467821at2"/>
<evidence type="ECO:0000313" key="2">
    <source>
        <dbReference type="EMBL" id="MRH19376.1"/>
    </source>
</evidence>
<feature type="transmembrane region" description="Helical" evidence="1">
    <location>
        <begin position="46"/>
        <end position="64"/>
    </location>
</feature>
<dbReference type="Proteomes" id="UP000466730">
    <property type="component" value="Unassembled WGS sequence"/>
</dbReference>
<reference evidence="2 3" key="1">
    <citation type="submission" date="2019-11" db="EMBL/GenBank/DDBJ databases">
        <title>Draft Whole-Genome sequence of the marine photosynthetic bacterium Rhodovulum strictum DSM 11289.</title>
        <authorList>
            <person name="Kyndt J.A."/>
            <person name="Meyer T.E."/>
        </authorList>
    </citation>
    <scope>NUCLEOTIDE SEQUENCE [LARGE SCALE GENOMIC DNA]</scope>
    <source>
        <strain evidence="2 3">DSM 11289</strain>
    </source>
</reference>
<dbReference type="EMBL" id="WJPO01000001">
    <property type="protein sequence ID" value="MRH19376.1"/>
    <property type="molecule type" value="Genomic_DNA"/>
</dbReference>
<dbReference type="RefSeq" id="WP_153746708.1">
    <property type="nucleotide sequence ID" value="NZ_BAAADI010000002.1"/>
</dbReference>
<protein>
    <submittedName>
        <fullName evidence="2">RND transporter</fullName>
    </submittedName>
</protein>
<organism evidence="2 3">
    <name type="scientific">Rhodovulum strictum</name>
    <dbReference type="NCBI Taxonomy" id="58314"/>
    <lineage>
        <taxon>Bacteria</taxon>
        <taxon>Pseudomonadati</taxon>
        <taxon>Pseudomonadota</taxon>
        <taxon>Alphaproteobacteria</taxon>
        <taxon>Rhodobacterales</taxon>
        <taxon>Paracoccaceae</taxon>
        <taxon>Rhodovulum</taxon>
    </lineage>
</organism>
<comment type="caution">
    <text evidence="2">The sequence shown here is derived from an EMBL/GenBank/DDBJ whole genome shotgun (WGS) entry which is preliminary data.</text>
</comment>
<evidence type="ECO:0000313" key="3">
    <source>
        <dbReference type="Proteomes" id="UP000466730"/>
    </source>
</evidence>
<accession>A0A844AZ49</accession>
<keyword evidence="1" id="KW-1133">Transmembrane helix</keyword>